<dbReference type="InterPro" id="IPR019261">
    <property type="entry name" value="PARG_cat_microbial"/>
</dbReference>
<accession>A0A165GG97</accession>
<dbReference type="InParanoid" id="A0A165GG97"/>
<dbReference type="Pfam" id="PF10021">
    <property type="entry name" value="PARG_cat_microb"/>
    <property type="match status" value="1"/>
</dbReference>
<feature type="compositionally biased region" description="Low complexity" evidence="1">
    <location>
        <begin position="45"/>
        <end position="60"/>
    </location>
</feature>
<organism evidence="3 4">
    <name type="scientific">Calocera cornea HHB12733</name>
    <dbReference type="NCBI Taxonomy" id="1353952"/>
    <lineage>
        <taxon>Eukaryota</taxon>
        <taxon>Fungi</taxon>
        <taxon>Dikarya</taxon>
        <taxon>Basidiomycota</taxon>
        <taxon>Agaricomycotina</taxon>
        <taxon>Dacrymycetes</taxon>
        <taxon>Dacrymycetales</taxon>
        <taxon>Dacrymycetaceae</taxon>
        <taxon>Calocera</taxon>
    </lineage>
</organism>
<feature type="region of interest" description="Disordered" evidence="1">
    <location>
        <begin position="1"/>
        <end position="111"/>
    </location>
</feature>
<sequence>MKQNKIFDYFNKDGREPYYEPGQDITSPGVGPATLDPRDQRVRRLSSSSRSQYSPYASARTVSAHNSPSLGARDVPPTTTSRGYAPSPQGSVRDIPRSYASSPRVRSDARDARRLIAEDTLQILREGIVRVPLAPEEGGGAQEYDIGSAVDASVRATEFFADDDPLLLNWEELALAASERDDAGSDVSDGLPALRLPTNFGIFNRTTLSAARELRKQHPSRLTRIGVLNFASATKPGGGFLSGAEAQEESIARSSALYESLISPQGIRFYDLHKSLRTDGFYTHAMIYSPGVVVFRDDDAQPIEPYTVDIVTSPAVNAGVVRQKLDYEEVERIIEREMTERMARILWLFQSRGCRHLVLGSFGTGVFQNNISMVASTWAELLALPHSKFFAVFERVEFAVLGNATFDEFRQAFEAKLMDLQPK</sequence>
<proteinExistence type="predicted"/>
<name>A0A165GG97_9BASI</name>
<dbReference type="PANTHER" id="PTHR35596:SF1">
    <property type="entry name" value="MICROBIAL-TYPE PARG CATALYTIC DOMAIN-CONTAINING PROTEIN"/>
    <property type="match status" value="1"/>
</dbReference>
<dbReference type="STRING" id="1353952.A0A165GG97"/>
<gene>
    <name evidence="3" type="ORF">CALCODRAFT_555036</name>
</gene>
<reference evidence="3 4" key="1">
    <citation type="journal article" date="2016" name="Mol. Biol. Evol.">
        <title>Comparative Genomics of Early-Diverging Mushroom-Forming Fungi Provides Insights into the Origins of Lignocellulose Decay Capabilities.</title>
        <authorList>
            <person name="Nagy L.G."/>
            <person name="Riley R."/>
            <person name="Tritt A."/>
            <person name="Adam C."/>
            <person name="Daum C."/>
            <person name="Floudas D."/>
            <person name="Sun H."/>
            <person name="Yadav J.S."/>
            <person name="Pangilinan J."/>
            <person name="Larsson K.H."/>
            <person name="Matsuura K."/>
            <person name="Barry K."/>
            <person name="Labutti K."/>
            <person name="Kuo R."/>
            <person name="Ohm R.A."/>
            <person name="Bhattacharya S.S."/>
            <person name="Shirouzu T."/>
            <person name="Yoshinaga Y."/>
            <person name="Martin F.M."/>
            <person name="Grigoriev I.V."/>
            <person name="Hibbett D.S."/>
        </authorList>
    </citation>
    <scope>NUCLEOTIDE SEQUENCE [LARGE SCALE GENOMIC DNA]</scope>
    <source>
        <strain evidence="3 4">HHB12733</strain>
    </source>
</reference>
<dbReference type="InterPro" id="IPR043472">
    <property type="entry name" value="Macro_dom-like"/>
</dbReference>
<dbReference type="Proteomes" id="UP000076842">
    <property type="component" value="Unassembled WGS sequence"/>
</dbReference>
<dbReference type="OrthoDB" id="9985428at2759"/>
<dbReference type="AlphaFoldDB" id="A0A165GG97"/>
<evidence type="ECO:0000256" key="1">
    <source>
        <dbReference type="SAM" id="MobiDB-lite"/>
    </source>
</evidence>
<dbReference type="SUPFAM" id="SSF52949">
    <property type="entry name" value="Macro domain-like"/>
    <property type="match status" value="1"/>
</dbReference>
<dbReference type="PANTHER" id="PTHR35596">
    <property type="entry name" value="DUF2263 DOMAIN-CONTAINING PROTEIN"/>
    <property type="match status" value="1"/>
</dbReference>
<feature type="domain" description="Microbial-type PARG catalytic" evidence="2">
    <location>
        <begin position="141"/>
        <end position="297"/>
    </location>
</feature>
<evidence type="ECO:0000259" key="2">
    <source>
        <dbReference type="Pfam" id="PF10021"/>
    </source>
</evidence>
<dbReference type="Gene3D" id="3.40.220.10">
    <property type="entry name" value="Leucine Aminopeptidase, subunit E, domain 1"/>
    <property type="match status" value="1"/>
</dbReference>
<protein>
    <recommendedName>
        <fullName evidence="2">Microbial-type PARG catalytic domain-containing protein</fullName>
    </recommendedName>
</protein>
<dbReference type="NCBIfam" id="TIGR02452">
    <property type="entry name" value="TIGR02452 family protein"/>
    <property type="match status" value="1"/>
</dbReference>
<keyword evidence="4" id="KW-1185">Reference proteome</keyword>
<evidence type="ECO:0000313" key="3">
    <source>
        <dbReference type="EMBL" id="KZT58033.1"/>
    </source>
</evidence>
<dbReference type="EMBL" id="KV423956">
    <property type="protein sequence ID" value="KZT58033.1"/>
    <property type="molecule type" value="Genomic_DNA"/>
</dbReference>
<evidence type="ECO:0000313" key="4">
    <source>
        <dbReference type="Proteomes" id="UP000076842"/>
    </source>
</evidence>
<dbReference type="InterPro" id="IPR012664">
    <property type="entry name" value="CHP02452"/>
</dbReference>